<dbReference type="EMBL" id="LNQB01000030">
    <property type="protein sequence ID" value="OAP50464.1"/>
    <property type="molecule type" value="Genomic_DNA"/>
</dbReference>
<dbReference type="Proteomes" id="UP000078507">
    <property type="component" value="Unassembled WGS sequence"/>
</dbReference>
<proteinExistence type="predicted"/>
<dbReference type="AlphaFoldDB" id="A0A178YSN1"/>
<evidence type="ECO:0000313" key="2">
    <source>
        <dbReference type="Proteomes" id="UP000078507"/>
    </source>
</evidence>
<protein>
    <submittedName>
        <fullName evidence="1">Uncharacterized protein</fullName>
    </submittedName>
</protein>
<name>A0A178YSN1_SINSA</name>
<organism evidence="1 2">
    <name type="scientific">Sinorhizobium saheli</name>
    <dbReference type="NCBI Taxonomy" id="36856"/>
    <lineage>
        <taxon>Bacteria</taxon>
        <taxon>Pseudomonadati</taxon>
        <taxon>Pseudomonadota</taxon>
        <taxon>Alphaproteobacteria</taxon>
        <taxon>Hyphomicrobiales</taxon>
        <taxon>Rhizobiaceae</taxon>
        <taxon>Sinorhizobium/Ensifer group</taxon>
        <taxon>Sinorhizobium</taxon>
    </lineage>
</organism>
<comment type="caution">
    <text evidence="1">The sequence shown here is derived from an EMBL/GenBank/DDBJ whole genome shotgun (WGS) entry which is preliminary data.</text>
</comment>
<sequence length="88" mass="8978">MSDGSGMFAFGLQSGAEGATAMMGRLRLIRSGGNLAEVGSFICGSARLTNAVICPLPGAKSAIALAMTSYDEDAEDLVGDLLMTLDFA</sequence>
<keyword evidence="2" id="KW-1185">Reference proteome</keyword>
<evidence type="ECO:0000313" key="1">
    <source>
        <dbReference type="EMBL" id="OAP50464.1"/>
    </source>
</evidence>
<accession>A0A178YSN1</accession>
<gene>
    <name evidence="1" type="ORF">ATB98_16055</name>
</gene>
<reference evidence="1 2" key="1">
    <citation type="submission" date="2015-11" db="EMBL/GenBank/DDBJ databases">
        <title>Ensifer anhuiense sp. nov., an effective nitrogen fixation bacterium with Glycine soja.</title>
        <authorList>
            <person name="Yan H."/>
            <person name="Chen W."/>
        </authorList>
    </citation>
    <scope>NUCLEOTIDE SEQUENCE [LARGE SCALE GENOMIC DNA]</scope>
    <source>
        <strain evidence="1 2">LMG 7837</strain>
    </source>
</reference>